<organism evidence="2">
    <name type="scientific">Chromera velia CCMP2878</name>
    <dbReference type="NCBI Taxonomy" id="1169474"/>
    <lineage>
        <taxon>Eukaryota</taxon>
        <taxon>Sar</taxon>
        <taxon>Alveolata</taxon>
        <taxon>Colpodellida</taxon>
        <taxon>Chromeraceae</taxon>
        <taxon>Chromera</taxon>
    </lineage>
</organism>
<protein>
    <submittedName>
        <fullName evidence="2">Uncharacterized protein</fullName>
    </submittedName>
</protein>
<dbReference type="EMBL" id="CDMZ01005891">
    <property type="protein sequence ID" value="CEM55587.1"/>
    <property type="molecule type" value="Genomic_DNA"/>
</dbReference>
<feature type="region of interest" description="Disordered" evidence="1">
    <location>
        <begin position="1"/>
        <end position="52"/>
    </location>
</feature>
<dbReference type="VEuPathDB" id="CryptoDB:Cvel_13664"/>
<evidence type="ECO:0000256" key="1">
    <source>
        <dbReference type="SAM" id="MobiDB-lite"/>
    </source>
</evidence>
<dbReference type="AlphaFoldDB" id="A0A0G4IE90"/>
<evidence type="ECO:0000313" key="2">
    <source>
        <dbReference type="EMBL" id="CEM55587.1"/>
    </source>
</evidence>
<proteinExistence type="predicted"/>
<sequence length="285" mass="34044">MNIPRETTRGNDSQPNPHDPAFQRSIDMEIYREDNPPPRVMSEEEKRGHREDMGKYKDDRDAIVRLVQLGFIKLWDLDRLPFFNPHDPLYREVFKDDAPETTRKAPKVGTCDQENAAVHNWNTVVREGPDGERQVYYDDVMTKIMRKRNEEEARAWMERWPMDTEVQRRMLQQLGQNSMVPFTGETEAMRYYRERQVFYESEMRALHRQKCKEILAEIRDCDRQLAELLNPSSEEEFEMRMHLHDAPENLEKVGNIFRRKFVQIQGNLYNFHRNLVRWGILKGGA</sequence>
<reference evidence="2" key="1">
    <citation type="submission" date="2014-11" db="EMBL/GenBank/DDBJ databases">
        <authorList>
            <person name="Otto D Thomas"/>
            <person name="Naeem Raeece"/>
        </authorList>
    </citation>
    <scope>NUCLEOTIDE SEQUENCE</scope>
</reference>
<accession>A0A0G4IE90</accession>
<feature type="compositionally biased region" description="Basic and acidic residues" evidence="1">
    <location>
        <begin position="26"/>
        <end position="52"/>
    </location>
</feature>
<gene>
    <name evidence="2" type="ORF">Cvel_13664</name>
</gene>
<name>A0A0G4IE90_9ALVE</name>